<feature type="domain" description="Phosphoesterase HXTX" evidence="3">
    <location>
        <begin position="96"/>
        <end position="173"/>
    </location>
</feature>
<feature type="domain" description="Phosphoesterase HXTX" evidence="3">
    <location>
        <begin position="20"/>
        <end position="91"/>
    </location>
</feature>
<dbReference type="HAMAP" id="MF_01940">
    <property type="entry name" value="RNA_CPDase"/>
    <property type="match status" value="1"/>
</dbReference>
<dbReference type="GO" id="GO:0008664">
    <property type="term" value="F:RNA 2',3'-cyclic 3'-phosphodiesterase activity"/>
    <property type="evidence" value="ECO:0007669"/>
    <property type="project" value="UniProtKB-EC"/>
</dbReference>
<feature type="active site" description="Proton acceptor" evidence="2">
    <location>
        <position position="124"/>
    </location>
</feature>
<dbReference type="InterPro" id="IPR009097">
    <property type="entry name" value="Cyclic_Pdiesterase"/>
</dbReference>
<dbReference type="Gene3D" id="3.90.1140.10">
    <property type="entry name" value="Cyclic phosphodiesterase"/>
    <property type="match status" value="1"/>
</dbReference>
<keyword evidence="4" id="KW-0436">Ligase</keyword>
<dbReference type="EC" id="3.1.4.58" evidence="2"/>
<dbReference type="AlphaFoldDB" id="A0A521DUX1"/>
<protein>
    <recommendedName>
        <fullName evidence="2">RNA 2',3'-cyclic phosphodiesterase</fullName>
        <shortName evidence="2">RNA 2',3'-CPDase</shortName>
        <ecNumber evidence="2">3.1.4.58</ecNumber>
    </recommendedName>
</protein>
<dbReference type="InterPro" id="IPR004175">
    <property type="entry name" value="RNA_CPDase"/>
</dbReference>
<comment type="similarity">
    <text evidence="2">Belongs to the 2H phosphoesterase superfamily. ThpR family.</text>
</comment>
<dbReference type="EMBL" id="FXTM01000026">
    <property type="protein sequence ID" value="SMO75514.1"/>
    <property type="molecule type" value="Genomic_DNA"/>
</dbReference>
<dbReference type="PANTHER" id="PTHR35561:SF1">
    <property type="entry name" value="RNA 2',3'-CYCLIC PHOSPHODIESTERASE"/>
    <property type="match status" value="1"/>
</dbReference>
<dbReference type="Pfam" id="PF02834">
    <property type="entry name" value="LigT_PEase"/>
    <property type="match status" value="2"/>
</dbReference>
<comment type="function">
    <text evidence="2">Hydrolyzes RNA 2',3'-cyclic phosphodiester to an RNA 2'-phosphomonoester.</text>
</comment>
<dbReference type="NCBIfam" id="TIGR02258">
    <property type="entry name" value="2_5_ligase"/>
    <property type="match status" value="1"/>
</dbReference>
<evidence type="ECO:0000259" key="3">
    <source>
        <dbReference type="Pfam" id="PF02834"/>
    </source>
</evidence>
<dbReference type="SUPFAM" id="SSF55144">
    <property type="entry name" value="LigT-like"/>
    <property type="match status" value="1"/>
</dbReference>
<feature type="short sequence motif" description="HXTX 2" evidence="2">
    <location>
        <begin position="124"/>
        <end position="127"/>
    </location>
</feature>
<feature type="short sequence motif" description="HXTX 1" evidence="2">
    <location>
        <begin position="40"/>
        <end position="43"/>
    </location>
</feature>
<dbReference type="OrthoDB" id="9789350at2"/>
<proteinExistence type="inferred from homology"/>
<gene>
    <name evidence="4" type="ORF">SAMN06269117_12614</name>
</gene>
<accession>A0A521DUX1</accession>
<evidence type="ECO:0000256" key="2">
    <source>
        <dbReference type="HAMAP-Rule" id="MF_01940"/>
    </source>
</evidence>
<reference evidence="4 5" key="1">
    <citation type="submission" date="2017-05" db="EMBL/GenBank/DDBJ databases">
        <authorList>
            <person name="Varghese N."/>
            <person name="Submissions S."/>
        </authorList>
    </citation>
    <scope>NUCLEOTIDE SEQUENCE [LARGE SCALE GENOMIC DNA]</scope>
    <source>
        <strain evidence="4 5">DSM 16304</strain>
    </source>
</reference>
<keyword evidence="1 2" id="KW-0378">Hydrolase</keyword>
<evidence type="ECO:0000256" key="1">
    <source>
        <dbReference type="ARBA" id="ARBA00022801"/>
    </source>
</evidence>
<feature type="active site" description="Proton donor" evidence="2">
    <location>
        <position position="40"/>
    </location>
</feature>
<dbReference type="InterPro" id="IPR014051">
    <property type="entry name" value="Phosphoesterase_HXTX"/>
</dbReference>
<dbReference type="RefSeq" id="WP_142936130.1">
    <property type="nucleotide sequence ID" value="NZ_FXTM01000026.1"/>
</dbReference>
<name>A0A521DUX1_9BACT</name>
<evidence type="ECO:0000313" key="4">
    <source>
        <dbReference type="EMBL" id="SMO75514.1"/>
    </source>
</evidence>
<dbReference type="Proteomes" id="UP000317315">
    <property type="component" value="Unassembled WGS sequence"/>
</dbReference>
<dbReference type="GO" id="GO:0016874">
    <property type="term" value="F:ligase activity"/>
    <property type="evidence" value="ECO:0007669"/>
    <property type="project" value="UniProtKB-KW"/>
</dbReference>
<dbReference type="PANTHER" id="PTHR35561">
    <property type="entry name" value="RNA 2',3'-CYCLIC PHOSPHODIESTERASE"/>
    <property type="match status" value="1"/>
</dbReference>
<evidence type="ECO:0000313" key="5">
    <source>
        <dbReference type="Proteomes" id="UP000317315"/>
    </source>
</evidence>
<organism evidence="4 5">
    <name type="scientific">Balnearium lithotrophicum</name>
    <dbReference type="NCBI Taxonomy" id="223788"/>
    <lineage>
        <taxon>Bacteria</taxon>
        <taxon>Pseudomonadati</taxon>
        <taxon>Aquificota</taxon>
        <taxon>Aquificia</taxon>
        <taxon>Desulfurobacteriales</taxon>
        <taxon>Desulfurobacteriaceae</taxon>
        <taxon>Balnearium</taxon>
    </lineage>
</organism>
<sequence length="182" mass="21299">MAKKRLFVGTMVQIPNLHLVKEEMDKLNITGKWVERENLHFTYRFLGEVEEEKIPQIGLALKGRLKGIKPPKVKYRGLGVFRNRGIPKVLWIGVESEELNEVKRRIDQSLMVFGFSPEEDFTPHVTLLRIKHFRHRGKFNSYLFKMKNFLFAERLENKVSLVESKLTPSGPKYTVLEEFILG</sequence>
<dbReference type="GO" id="GO:0004113">
    <property type="term" value="F:2',3'-cyclic-nucleotide 3'-phosphodiesterase activity"/>
    <property type="evidence" value="ECO:0007669"/>
    <property type="project" value="InterPro"/>
</dbReference>
<comment type="catalytic activity">
    <reaction evidence="2">
        <text>a 3'-end 2',3'-cyclophospho-ribonucleotide-RNA + H2O = a 3'-end 2'-phospho-ribonucleotide-RNA + H(+)</text>
        <dbReference type="Rhea" id="RHEA:11828"/>
        <dbReference type="Rhea" id="RHEA-COMP:10464"/>
        <dbReference type="Rhea" id="RHEA-COMP:17353"/>
        <dbReference type="ChEBI" id="CHEBI:15377"/>
        <dbReference type="ChEBI" id="CHEBI:15378"/>
        <dbReference type="ChEBI" id="CHEBI:83064"/>
        <dbReference type="ChEBI" id="CHEBI:173113"/>
        <dbReference type="EC" id="3.1.4.58"/>
    </reaction>
</comment>
<keyword evidence="5" id="KW-1185">Reference proteome</keyword>